<evidence type="ECO:0000256" key="7">
    <source>
        <dbReference type="SAM" id="Phobius"/>
    </source>
</evidence>
<feature type="transmembrane region" description="Helical" evidence="7">
    <location>
        <begin position="374"/>
        <end position="394"/>
    </location>
</feature>
<proteinExistence type="predicted"/>
<dbReference type="GO" id="GO:0005886">
    <property type="term" value="C:plasma membrane"/>
    <property type="evidence" value="ECO:0007669"/>
    <property type="project" value="UniProtKB-SubCell"/>
</dbReference>
<feature type="transmembrane region" description="Helical" evidence="7">
    <location>
        <begin position="284"/>
        <end position="304"/>
    </location>
</feature>
<evidence type="ECO:0000256" key="6">
    <source>
        <dbReference type="ARBA" id="ARBA00023136"/>
    </source>
</evidence>
<comment type="caution">
    <text evidence="9">The sequence shown here is derived from an EMBL/GenBank/DDBJ whole genome shotgun (WGS) entry which is preliminary data.</text>
</comment>
<reference evidence="9" key="1">
    <citation type="submission" date="2023-10" db="EMBL/GenBank/DDBJ databases">
        <title>Screening of Alkalihalophilus pseudofirmusBZ-TG-HK211 and Its Alleviation of Salt Stress on Rapeseed Growth.</title>
        <authorList>
            <person name="Zhao B."/>
            <person name="Guo T."/>
        </authorList>
    </citation>
    <scope>NUCLEOTIDE SEQUENCE</scope>
    <source>
        <strain evidence="9">BZ-TG-HK211</strain>
    </source>
</reference>
<evidence type="ECO:0000256" key="5">
    <source>
        <dbReference type="ARBA" id="ARBA00022989"/>
    </source>
</evidence>
<feature type="transmembrane region" description="Helical" evidence="7">
    <location>
        <begin position="342"/>
        <end position="362"/>
    </location>
</feature>
<dbReference type="PANTHER" id="PTHR43124:SF3">
    <property type="entry name" value="CHLORAMPHENICOL EFFLUX PUMP RV0191"/>
    <property type="match status" value="1"/>
</dbReference>
<feature type="domain" description="Major facilitator superfamily (MFS) profile" evidence="8">
    <location>
        <begin position="12"/>
        <end position="398"/>
    </location>
</feature>
<dbReference type="GO" id="GO:0022857">
    <property type="term" value="F:transmembrane transporter activity"/>
    <property type="evidence" value="ECO:0007669"/>
    <property type="project" value="InterPro"/>
</dbReference>
<feature type="transmembrane region" description="Helical" evidence="7">
    <location>
        <begin position="110"/>
        <end position="131"/>
    </location>
</feature>
<dbReference type="SUPFAM" id="SSF103473">
    <property type="entry name" value="MFS general substrate transporter"/>
    <property type="match status" value="1"/>
</dbReference>
<dbReference type="InterPro" id="IPR005829">
    <property type="entry name" value="Sugar_transporter_CS"/>
</dbReference>
<name>A0AAJ2KSI8_ALKPS</name>
<dbReference type="EMBL" id="JAWJAY010000001">
    <property type="protein sequence ID" value="MDV2884021.1"/>
    <property type="molecule type" value="Genomic_DNA"/>
</dbReference>
<evidence type="ECO:0000313" key="10">
    <source>
        <dbReference type="Proteomes" id="UP001285636"/>
    </source>
</evidence>
<keyword evidence="5 7" id="KW-1133">Transmembrane helix</keyword>
<evidence type="ECO:0000259" key="8">
    <source>
        <dbReference type="PROSITE" id="PS50850"/>
    </source>
</evidence>
<dbReference type="RefSeq" id="WP_323465778.1">
    <property type="nucleotide sequence ID" value="NZ_CP144224.1"/>
</dbReference>
<sequence length="406" mass="43809">MKQTENARPLLVLTIIGLLPIVMVLGNSMFIPVLPFMQAELGISTAQAGLILTIFSVPSALFIPVSGLLSDRYGRRNIVMVSLLIVMLGCIISGAGSVFQSFEAILAGRFIQGIGAGGVTPIAMVLAAELFQGDKRNQALASIESFNGVGKVISPVIGGAVLLGVWYYSFVVYLAAALLAFMGFYLVIPKNEAVRQEKGKGMIREAIQFIKSERNVLMPIFLASGAGMFLLFGFLFLLSYEWEGMYSSNGLIKGLVLAVPLLLLTVCSLLTGKYALKNADQIKRCILTGLLLFILVALVFIFTSGFLSDLLLTSLLSIGLGFLLPGCSAAVAAVVNQQIKGMIFSAYSMVRFLGVAFGPYFFGVWLDDRMQMSFNILLLAGVTCVVLVWNWMCLPIGKTCETHQTS</sequence>
<feature type="transmembrane region" description="Helical" evidence="7">
    <location>
        <begin position="250"/>
        <end position="272"/>
    </location>
</feature>
<evidence type="ECO:0000256" key="1">
    <source>
        <dbReference type="ARBA" id="ARBA00004651"/>
    </source>
</evidence>
<feature type="transmembrane region" description="Helical" evidence="7">
    <location>
        <begin position="216"/>
        <end position="238"/>
    </location>
</feature>
<dbReference type="Pfam" id="PF07690">
    <property type="entry name" value="MFS_1"/>
    <property type="match status" value="1"/>
</dbReference>
<feature type="transmembrane region" description="Helical" evidence="7">
    <location>
        <begin position="170"/>
        <end position="188"/>
    </location>
</feature>
<evidence type="ECO:0000256" key="3">
    <source>
        <dbReference type="ARBA" id="ARBA00022475"/>
    </source>
</evidence>
<accession>A0AAJ2KSI8</accession>
<dbReference type="PROSITE" id="PS00216">
    <property type="entry name" value="SUGAR_TRANSPORT_1"/>
    <property type="match status" value="1"/>
</dbReference>
<dbReference type="AlphaFoldDB" id="A0AAJ2KSI8"/>
<evidence type="ECO:0000313" key="9">
    <source>
        <dbReference type="EMBL" id="MDV2884021.1"/>
    </source>
</evidence>
<feature type="transmembrane region" description="Helical" evidence="7">
    <location>
        <begin position="12"/>
        <end position="34"/>
    </location>
</feature>
<dbReference type="InterPro" id="IPR036259">
    <property type="entry name" value="MFS_trans_sf"/>
</dbReference>
<feature type="transmembrane region" description="Helical" evidence="7">
    <location>
        <begin position="77"/>
        <end position="98"/>
    </location>
</feature>
<feature type="transmembrane region" description="Helical" evidence="7">
    <location>
        <begin position="143"/>
        <end position="164"/>
    </location>
</feature>
<evidence type="ECO:0000256" key="4">
    <source>
        <dbReference type="ARBA" id="ARBA00022692"/>
    </source>
</evidence>
<keyword evidence="2" id="KW-0813">Transport</keyword>
<keyword evidence="6 7" id="KW-0472">Membrane</keyword>
<dbReference type="Gene3D" id="1.20.1250.20">
    <property type="entry name" value="MFS general substrate transporter like domains"/>
    <property type="match status" value="1"/>
</dbReference>
<dbReference type="InterPro" id="IPR011701">
    <property type="entry name" value="MFS"/>
</dbReference>
<feature type="transmembrane region" description="Helical" evidence="7">
    <location>
        <begin position="310"/>
        <end position="335"/>
    </location>
</feature>
<protein>
    <submittedName>
        <fullName evidence="9">MFS transporter</fullName>
    </submittedName>
</protein>
<dbReference type="PROSITE" id="PS00217">
    <property type="entry name" value="SUGAR_TRANSPORT_2"/>
    <property type="match status" value="1"/>
</dbReference>
<feature type="transmembrane region" description="Helical" evidence="7">
    <location>
        <begin position="46"/>
        <end position="65"/>
    </location>
</feature>
<dbReference type="Proteomes" id="UP001285636">
    <property type="component" value="Unassembled WGS sequence"/>
</dbReference>
<dbReference type="PANTHER" id="PTHR43124">
    <property type="entry name" value="PURINE EFFLUX PUMP PBUE"/>
    <property type="match status" value="1"/>
</dbReference>
<organism evidence="9 10">
    <name type="scientific">Alkalihalophilus pseudofirmus</name>
    <name type="common">Bacillus pseudofirmus</name>
    <dbReference type="NCBI Taxonomy" id="79885"/>
    <lineage>
        <taxon>Bacteria</taxon>
        <taxon>Bacillati</taxon>
        <taxon>Bacillota</taxon>
        <taxon>Bacilli</taxon>
        <taxon>Bacillales</taxon>
        <taxon>Bacillaceae</taxon>
        <taxon>Alkalihalophilus</taxon>
    </lineage>
</organism>
<keyword evidence="3" id="KW-1003">Cell membrane</keyword>
<comment type="subcellular location">
    <subcellularLocation>
        <location evidence="1">Cell membrane</location>
        <topology evidence="1">Multi-pass membrane protein</topology>
    </subcellularLocation>
</comment>
<evidence type="ECO:0000256" key="2">
    <source>
        <dbReference type="ARBA" id="ARBA00022448"/>
    </source>
</evidence>
<gene>
    <name evidence="9" type="ORF">RYX45_02420</name>
</gene>
<dbReference type="PROSITE" id="PS50850">
    <property type="entry name" value="MFS"/>
    <property type="match status" value="1"/>
</dbReference>
<keyword evidence="4 7" id="KW-0812">Transmembrane</keyword>
<dbReference type="InterPro" id="IPR020846">
    <property type="entry name" value="MFS_dom"/>
</dbReference>
<dbReference type="InterPro" id="IPR050189">
    <property type="entry name" value="MFS_Efflux_Transporters"/>
</dbReference>